<accession>A0ABY3SW54</accession>
<evidence type="ECO:0000313" key="2">
    <source>
        <dbReference type="Proteomes" id="UP001054801"/>
    </source>
</evidence>
<reference evidence="1" key="1">
    <citation type="journal article" date="2022" name="Microorganisms">
        <title>Two New Species of Filamentous Sulfur Bacteria of the Genus Thiothrix, Thiothrix winogradskyi sp. nov. and 'Candidatus Thiothrix sulfatifontis' sp. nov.</title>
        <authorList>
            <person name="Ravin N.V."/>
            <person name="Rossetti S."/>
            <person name="Beletsky A.V."/>
            <person name="Kadnikov V.V."/>
            <person name="Rudenko T.S."/>
            <person name="Smolyakov D.D."/>
            <person name="Moskvitina M.I."/>
            <person name="Gureeva M.V."/>
            <person name="Mardanov A.V."/>
            <person name="Grabovich M.Y."/>
        </authorList>
    </citation>
    <scope>NUCLEOTIDE SEQUENCE</scope>
    <source>
        <strain evidence="1">CT3</strain>
    </source>
</reference>
<evidence type="ECO:0000313" key="1">
    <source>
        <dbReference type="EMBL" id="UJS22725.1"/>
    </source>
</evidence>
<proteinExistence type="predicted"/>
<dbReference type="Proteomes" id="UP001054801">
    <property type="component" value="Chromosome"/>
</dbReference>
<dbReference type="RefSeq" id="WP_236496404.1">
    <property type="nucleotide sequence ID" value="NZ_CP091244.1"/>
</dbReference>
<sequence>MKPKFEIKYIEVQWYDKETVTKVTESLNSLSLEYNDKIKIFECETTIYPNTEGLRGQLGIRFLDSKQVNPYIELPSGEAQHLSPIQDIDTGKTWWIVKDSWEKQNKFWRHTDINTAGTLKLILQEQTCHVLIGSVDFTRDQLETYLSSFKDDLWELILDDSSAIQTDKPSGGIGINETVIECINHLISHAEKVLDTPKVELREIQNLKPRKAVKPVNRTFMELASKTNQRFLTSRATTPSYNVSENRYVRNVSSKLRPVC</sequence>
<dbReference type="EMBL" id="CP091244">
    <property type="protein sequence ID" value="UJS22725.1"/>
    <property type="molecule type" value="Genomic_DNA"/>
</dbReference>
<keyword evidence="2" id="KW-1185">Reference proteome</keyword>
<gene>
    <name evidence="1" type="ORF">L2Y54_12300</name>
</gene>
<name>A0ABY3SW54_9GAMM</name>
<protein>
    <submittedName>
        <fullName evidence="1">Uncharacterized protein</fullName>
    </submittedName>
</protein>
<organism evidence="1 2">
    <name type="scientific">Thiothrix winogradskyi</name>
    <dbReference type="NCBI Taxonomy" id="96472"/>
    <lineage>
        <taxon>Bacteria</taxon>
        <taxon>Pseudomonadati</taxon>
        <taxon>Pseudomonadota</taxon>
        <taxon>Gammaproteobacteria</taxon>
        <taxon>Thiotrichales</taxon>
        <taxon>Thiotrichaceae</taxon>
        <taxon>Thiothrix</taxon>
    </lineage>
</organism>